<dbReference type="GO" id="GO:0022857">
    <property type="term" value="F:transmembrane transporter activity"/>
    <property type="evidence" value="ECO:0007669"/>
    <property type="project" value="InterPro"/>
</dbReference>
<feature type="transmembrane region" description="Helical" evidence="7">
    <location>
        <begin position="270"/>
        <end position="295"/>
    </location>
</feature>
<keyword evidence="2" id="KW-0813">Transport</keyword>
<feature type="transmembrane region" description="Helical" evidence="7">
    <location>
        <begin position="407"/>
        <end position="427"/>
    </location>
</feature>
<feature type="transmembrane region" description="Helical" evidence="7">
    <location>
        <begin position="307"/>
        <end position="327"/>
    </location>
</feature>
<feature type="transmembrane region" description="Helical" evidence="7">
    <location>
        <begin position="204"/>
        <end position="223"/>
    </location>
</feature>
<dbReference type="PANTHER" id="PTHR42718:SF47">
    <property type="entry name" value="METHYL VIOLOGEN RESISTANCE PROTEIN SMVA"/>
    <property type="match status" value="1"/>
</dbReference>
<dbReference type="InterPro" id="IPR011701">
    <property type="entry name" value="MFS"/>
</dbReference>
<feature type="transmembrane region" description="Helical" evidence="7">
    <location>
        <begin position="142"/>
        <end position="161"/>
    </location>
</feature>
<feature type="transmembrane region" description="Helical" evidence="7">
    <location>
        <begin position="167"/>
        <end position="192"/>
    </location>
</feature>
<dbReference type="Gene3D" id="1.20.1250.20">
    <property type="entry name" value="MFS general substrate transporter like domains"/>
    <property type="match status" value="1"/>
</dbReference>
<protein>
    <submittedName>
        <fullName evidence="9">Antiseptic resistance protein</fullName>
    </submittedName>
</protein>
<dbReference type="PROSITE" id="PS50850">
    <property type="entry name" value="MFS"/>
    <property type="match status" value="1"/>
</dbReference>
<accession>A0A380WJ33</accession>
<dbReference type="Proteomes" id="UP000254701">
    <property type="component" value="Unassembled WGS sequence"/>
</dbReference>
<feature type="domain" description="Major facilitator superfamily (MFS) profile" evidence="8">
    <location>
        <begin position="17"/>
        <end position="489"/>
    </location>
</feature>
<sequence>MDKLGDLPRAGRREWLAMAILALPCLLYSMDLTVLNLAVPELAADLDPSPAQLLWMVDIYGFILAAALIPMGVFGDRIGRRRLLLWGAFAFGAASLIAAFSSSAPMMIAARALMGLAAAALAPSTLSMVSNLFPHPEDRSKAIGVWIASFSAGGAIGPLIGGLLLEYFWWGSVFLINLPVMALLLVCGPRLLPEARDISAPRPDMASAFGLLVAVLGLVYAIKKVATDGWSGEAGIALTLSIVAAVLFCRRQQRLAVPFLDLKMFASPRFSAALTINILGFFVAFGMFLLVALYLQFGIGLTQLQAGLAAAPSGIAFIVGALAAPAIAPRLGTAGLMAVGFLVAAGGFALAGAAASSGDLALMIGAYCMFSLGLAPVFTMTTDVIVGSVPSSHAGAAAGLSEASTELGGAFGIAVLGSLLTLVYRLALVDYPLLADMPMSAALGPDSSGAQLEAARHALGQAIEMAAYLCSAIAICGAALTLIIRNRDGLQTEMQGT</sequence>
<feature type="transmembrane region" description="Helical" evidence="7">
    <location>
        <begin position="229"/>
        <end position="249"/>
    </location>
</feature>
<feature type="transmembrane region" description="Helical" evidence="7">
    <location>
        <begin position="334"/>
        <end position="354"/>
    </location>
</feature>
<evidence type="ECO:0000256" key="3">
    <source>
        <dbReference type="ARBA" id="ARBA00022475"/>
    </source>
</evidence>
<evidence type="ECO:0000259" key="8">
    <source>
        <dbReference type="PROSITE" id="PS50850"/>
    </source>
</evidence>
<feature type="transmembrane region" description="Helical" evidence="7">
    <location>
        <begin position="465"/>
        <end position="484"/>
    </location>
</feature>
<feature type="transmembrane region" description="Helical" evidence="7">
    <location>
        <begin position="108"/>
        <end position="130"/>
    </location>
</feature>
<keyword evidence="5 7" id="KW-1133">Transmembrane helix</keyword>
<evidence type="ECO:0000313" key="9">
    <source>
        <dbReference type="EMBL" id="SUU88983.1"/>
    </source>
</evidence>
<keyword evidence="3" id="KW-1003">Cell membrane</keyword>
<keyword evidence="4 7" id="KW-0812">Transmembrane</keyword>
<evidence type="ECO:0000256" key="1">
    <source>
        <dbReference type="ARBA" id="ARBA00004651"/>
    </source>
</evidence>
<keyword evidence="6 7" id="KW-0472">Membrane</keyword>
<organism evidence="9 10">
    <name type="scientific">Aminobacter aminovorans</name>
    <name type="common">Chelatobacter heintzii</name>
    <dbReference type="NCBI Taxonomy" id="83263"/>
    <lineage>
        <taxon>Bacteria</taxon>
        <taxon>Pseudomonadati</taxon>
        <taxon>Pseudomonadota</taxon>
        <taxon>Alphaproteobacteria</taxon>
        <taxon>Hyphomicrobiales</taxon>
        <taxon>Phyllobacteriaceae</taxon>
        <taxon>Aminobacter</taxon>
    </lineage>
</organism>
<name>A0A380WJ33_AMIAI</name>
<feature type="transmembrane region" description="Helical" evidence="7">
    <location>
        <begin position="360"/>
        <end position="386"/>
    </location>
</feature>
<reference evidence="9 10" key="1">
    <citation type="submission" date="2018-06" db="EMBL/GenBank/DDBJ databases">
        <authorList>
            <consortium name="Pathogen Informatics"/>
            <person name="Doyle S."/>
        </authorList>
    </citation>
    <scope>NUCLEOTIDE SEQUENCE [LARGE SCALE GENOMIC DNA]</scope>
    <source>
        <strain evidence="9 10">NCTC10684</strain>
    </source>
</reference>
<dbReference type="InterPro" id="IPR036259">
    <property type="entry name" value="MFS_trans_sf"/>
</dbReference>
<dbReference type="Pfam" id="PF07690">
    <property type="entry name" value="MFS_1"/>
    <property type="match status" value="1"/>
</dbReference>
<dbReference type="InterPro" id="IPR020846">
    <property type="entry name" value="MFS_dom"/>
</dbReference>
<evidence type="ECO:0000256" key="7">
    <source>
        <dbReference type="SAM" id="Phobius"/>
    </source>
</evidence>
<feature type="transmembrane region" description="Helical" evidence="7">
    <location>
        <begin position="83"/>
        <end position="102"/>
    </location>
</feature>
<dbReference type="PRINTS" id="PR01036">
    <property type="entry name" value="TCRTETB"/>
</dbReference>
<dbReference type="CDD" id="cd17321">
    <property type="entry name" value="MFS_MMR_MDR_like"/>
    <property type="match status" value="1"/>
</dbReference>
<feature type="transmembrane region" description="Helical" evidence="7">
    <location>
        <begin position="51"/>
        <end position="71"/>
    </location>
</feature>
<evidence type="ECO:0000313" key="10">
    <source>
        <dbReference type="Proteomes" id="UP000254701"/>
    </source>
</evidence>
<dbReference type="SUPFAM" id="SSF103473">
    <property type="entry name" value="MFS general substrate transporter"/>
    <property type="match status" value="1"/>
</dbReference>
<dbReference type="PANTHER" id="PTHR42718">
    <property type="entry name" value="MAJOR FACILITATOR SUPERFAMILY MULTIDRUG TRANSPORTER MFSC"/>
    <property type="match status" value="1"/>
</dbReference>
<dbReference type="Gene3D" id="1.20.1720.10">
    <property type="entry name" value="Multidrug resistance protein D"/>
    <property type="match status" value="1"/>
</dbReference>
<gene>
    <name evidence="9" type="primary">qacA</name>
    <name evidence="9" type="ORF">NCTC10684_02215</name>
</gene>
<proteinExistence type="predicted"/>
<dbReference type="GO" id="GO:0005886">
    <property type="term" value="C:plasma membrane"/>
    <property type="evidence" value="ECO:0007669"/>
    <property type="project" value="UniProtKB-SubCell"/>
</dbReference>
<dbReference type="OrthoDB" id="9807274at2"/>
<comment type="subcellular location">
    <subcellularLocation>
        <location evidence="1">Cell membrane</location>
        <topology evidence="1">Multi-pass membrane protein</topology>
    </subcellularLocation>
</comment>
<evidence type="ECO:0000256" key="2">
    <source>
        <dbReference type="ARBA" id="ARBA00022448"/>
    </source>
</evidence>
<evidence type="ECO:0000256" key="4">
    <source>
        <dbReference type="ARBA" id="ARBA00022692"/>
    </source>
</evidence>
<feature type="transmembrane region" description="Helical" evidence="7">
    <location>
        <begin position="15"/>
        <end position="39"/>
    </location>
</feature>
<dbReference type="EMBL" id="UFSM01000001">
    <property type="protein sequence ID" value="SUU88983.1"/>
    <property type="molecule type" value="Genomic_DNA"/>
</dbReference>
<evidence type="ECO:0000256" key="5">
    <source>
        <dbReference type="ARBA" id="ARBA00022989"/>
    </source>
</evidence>
<dbReference type="AlphaFoldDB" id="A0A380WJ33"/>
<evidence type="ECO:0000256" key="6">
    <source>
        <dbReference type="ARBA" id="ARBA00023136"/>
    </source>
</evidence>